<dbReference type="STRING" id="930146.SAMN05192533_107102"/>
<evidence type="ECO:0000256" key="3">
    <source>
        <dbReference type="ARBA" id="ARBA00012438"/>
    </source>
</evidence>
<evidence type="ECO:0000256" key="11">
    <source>
        <dbReference type="ARBA" id="ARBA00022989"/>
    </source>
</evidence>
<keyword evidence="4" id="KW-1003">Cell membrane</keyword>
<dbReference type="GO" id="GO:0005886">
    <property type="term" value="C:plasma membrane"/>
    <property type="evidence" value="ECO:0007669"/>
    <property type="project" value="UniProtKB-SubCell"/>
</dbReference>
<evidence type="ECO:0000256" key="2">
    <source>
        <dbReference type="ARBA" id="ARBA00004651"/>
    </source>
</evidence>
<sequence length="368" mass="41810">MSAIQRQMLWGIGFSFFLFLFLTGSYFYIHPLGHWSEFWERELLDIPFILLTATVSLSLGLCFGLILGIYWRKQLQTVENWLFQLEEGRLTESESGASPEISGISERLQRVQKQMAEKAKLAQRLATEKAEEQETKIQEMISQERNRLARELHDSVSQQLFAASMMMSAVNETKAATMASQQPVAEDEVQPQQNKLAAEREAKQLKMVEEMIHQSQLEMRALLLHLRPVALKGKSLQEGIEELLVELSQKVTMDIHWKVETFQVDKGVEDHLFRILQESVSNTLRHSKASKLEVLLIKRDELVIMRVSDDGVGFDVEDSKAGAYGLQNMHERAGEVGGTLKMVSVKNKGTKLEVKVPILTSGRGNEHD</sequence>
<evidence type="ECO:0000313" key="17">
    <source>
        <dbReference type="Proteomes" id="UP000198553"/>
    </source>
</evidence>
<dbReference type="InterPro" id="IPR003594">
    <property type="entry name" value="HATPase_dom"/>
</dbReference>
<keyword evidence="8" id="KW-0547">Nucleotide-binding</keyword>
<dbReference type="PANTHER" id="PTHR24421">
    <property type="entry name" value="NITRATE/NITRITE SENSOR PROTEIN NARX-RELATED"/>
    <property type="match status" value="1"/>
</dbReference>
<organism evidence="16 17">
    <name type="scientific">Mesobacillus persicus</name>
    <dbReference type="NCBI Taxonomy" id="930146"/>
    <lineage>
        <taxon>Bacteria</taxon>
        <taxon>Bacillati</taxon>
        <taxon>Bacillota</taxon>
        <taxon>Bacilli</taxon>
        <taxon>Bacillales</taxon>
        <taxon>Bacillaceae</taxon>
        <taxon>Mesobacillus</taxon>
    </lineage>
</organism>
<keyword evidence="7 14" id="KW-0812">Transmembrane</keyword>
<dbReference type="EC" id="2.7.13.3" evidence="3"/>
<keyword evidence="9 16" id="KW-0418">Kinase</keyword>
<accession>A0A1H8CII0</accession>
<evidence type="ECO:0000256" key="9">
    <source>
        <dbReference type="ARBA" id="ARBA00022777"/>
    </source>
</evidence>
<dbReference type="InterPro" id="IPR050482">
    <property type="entry name" value="Sensor_HK_TwoCompSys"/>
</dbReference>
<gene>
    <name evidence="16" type="ORF">SAMN05192533_107102</name>
</gene>
<dbReference type="GO" id="GO:0000155">
    <property type="term" value="F:phosphorelay sensor kinase activity"/>
    <property type="evidence" value="ECO:0007669"/>
    <property type="project" value="InterPro"/>
</dbReference>
<evidence type="ECO:0000256" key="14">
    <source>
        <dbReference type="SAM" id="Phobius"/>
    </source>
</evidence>
<dbReference type="Pfam" id="PF02518">
    <property type="entry name" value="HATPase_c"/>
    <property type="match status" value="1"/>
</dbReference>
<dbReference type="AlphaFoldDB" id="A0A1H8CII0"/>
<dbReference type="PANTHER" id="PTHR24421:SF37">
    <property type="entry name" value="SENSOR HISTIDINE KINASE NARS"/>
    <property type="match status" value="1"/>
</dbReference>
<keyword evidence="12" id="KW-0902">Two-component regulatory system</keyword>
<dbReference type="RefSeq" id="WP_090745260.1">
    <property type="nucleotide sequence ID" value="NZ_FOBW01000007.1"/>
</dbReference>
<dbReference type="GO" id="GO:0046983">
    <property type="term" value="F:protein dimerization activity"/>
    <property type="evidence" value="ECO:0007669"/>
    <property type="project" value="InterPro"/>
</dbReference>
<evidence type="ECO:0000256" key="10">
    <source>
        <dbReference type="ARBA" id="ARBA00022840"/>
    </source>
</evidence>
<dbReference type="InterPro" id="IPR011712">
    <property type="entry name" value="Sig_transdc_His_kin_sub3_dim/P"/>
</dbReference>
<feature type="domain" description="Histidine kinase/HSP90-like ATPase" evidence="15">
    <location>
        <begin position="267"/>
        <end position="360"/>
    </location>
</feature>
<proteinExistence type="predicted"/>
<evidence type="ECO:0000256" key="1">
    <source>
        <dbReference type="ARBA" id="ARBA00000085"/>
    </source>
</evidence>
<keyword evidence="5" id="KW-0597">Phosphoprotein</keyword>
<evidence type="ECO:0000256" key="4">
    <source>
        <dbReference type="ARBA" id="ARBA00022475"/>
    </source>
</evidence>
<feature type="transmembrane region" description="Helical" evidence="14">
    <location>
        <begin position="49"/>
        <end position="71"/>
    </location>
</feature>
<dbReference type="CDD" id="cd16917">
    <property type="entry name" value="HATPase_UhpB-NarQ-NarX-like"/>
    <property type="match status" value="1"/>
</dbReference>
<evidence type="ECO:0000256" key="6">
    <source>
        <dbReference type="ARBA" id="ARBA00022679"/>
    </source>
</evidence>
<dbReference type="Gene3D" id="3.30.565.10">
    <property type="entry name" value="Histidine kinase-like ATPase, C-terminal domain"/>
    <property type="match status" value="1"/>
</dbReference>
<keyword evidence="11 14" id="KW-1133">Transmembrane helix</keyword>
<evidence type="ECO:0000313" key="16">
    <source>
        <dbReference type="EMBL" id="SEM94810.1"/>
    </source>
</evidence>
<dbReference type="EMBL" id="FOBW01000007">
    <property type="protein sequence ID" value="SEM94810.1"/>
    <property type="molecule type" value="Genomic_DNA"/>
</dbReference>
<protein>
    <recommendedName>
        <fullName evidence="3">histidine kinase</fullName>
        <ecNumber evidence="3">2.7.13.3</ecNumber>
    </recommendedName>
</protein>
<dbReference type="SMART" id="SM00387">
    <property type="entry name" value="HATPase_c"/>
    <property type="match status" value="1"/>
</dbReference>
<comment type="subcellular location">
    <subcellularLocation>
        <location evidence="2">Cell membrane</location>
        <topology evidence="2">Multi-pass membrane protein</topology>
    </subcellularLocation>
</comment>
<evidence type="ECO:0000259" key="15">
    <source>
        <dbReference type="SMART" id="SM00387"/>
    </source>
</evidence>
<keyword evidence="6" id="KW-0808">Transferase</keyword>
<evidence type="ECO:0000256" key="13">
    <source>
        <dbReference type="ARBA" id="ARBA00023136"/>
    </source>
</evidence>
<comment type="catalytic activity">
    <reaction evidence="1">
        <text>ATP + protein L-histidine = ADP + protein N-phospho-L-histidine.</text>
        <dbReference type="EC" id="2.7.13.3"/>
    </reaction>
</comment>
<feature type="transmembrane region" description="Helical" evidence="14">
    <location>
        <begin position="9"/>
        <end position="29"/>
    </location>
</feature>
<evidence type="ECO:0000256" key="5">
    <source>
        <dbReference type="ARBA" id="ARBA00022553"/>
    </source>
</evidence>
<dbReference type="PIRSF" id="PIRSF037431">
    <property type="entry name" value="STHK_LiaS"/>
    <property type="match status" value="1"/>
</dbReference>
<dbReference type="Pfam" id="PF07730">
    <property type="entry name" value="HisKA_3"/>
    <property type="match status" value="1"/>
</dbReference>
<dbReference type="SUPFAM" id="SSF55874">
    <property type="entry name" value="ATPase domain of HSP90 chaperone/DNA topoisomerase II/histidine kinase"/>
    <property type="match status" value="1"/>
</dbReference>
<keyword evidence="13 14" id="KW-0472">Membrane</keyword>
<dbReference type="GO" id="GO:0005524">
    <property type="term" value="F:ATP binding"/>
    <property type="evidence" value="ECO:0007669"/>
    <property type="project" value="UniProtKB-KW"/>
</dbReference>
<reference evidence="17" key="1">
    <citation type="submission" date="2016-10" db="EMBL/GenBank/DDBJ databases">
        <authorList>
            <person name="Varghese N."/>
            <person name="Submissions S."/>
        </authorList>
    </citation>
    <scope>NUCLEOTIDE SEQUENCE [LARGE SCALE GENOMIC DNA]</scope>
    <source>
        <strain evidence="17">B48,IBRC-M 10115,DSM 25386,CECT 8001</strain>
    </source>
</reference>
<keyword evidence="17" id="KW-1185">Reference proteome</keyword>
<dbReference type="Proteomes" id="UP000198553">
    <property type="component" value="Unassembled WGS sequence"/>
</dbReference>
<evidence type="ECO:0000256" key="12">
    <source>
        <dbReference type="ARBA" id="ARBA00023012"/>
    </source>
</evidence>
<name>A0A1H8CII0_9BACI</name>
<evidence type="ECO:0000256" key="7">
    <source>
        <dbReference type="ARBA" id="ARBA00022692"/>
    </source>
</evidence>
<dbReference type="InterPro" id="IPR036890">
    <property type="entry name" value="HATPase_C_sf"/>
</dbReference>
<dbReference type="InterPro" id="IPR017202">
    <property type="entry name" value="LiaS/VraS"/>
</dbReference>
<dbReference type="OrthoDB" id="9795828at2"/>
<dbReference type="Gene3D" id="1.20.5.1930">
    <property type="match status" value="1"/>
</dbReference>
<evidence type="ECO:0000256" key="8">
    <source>
        <dbReference type="ARBA" id="ARBA00022741"/>
    </source>
</evidence>
<keyword evidence="10" id="KW-0067">ATP-binding</keyword>